<dbReference type="GO" id="GO:0005737">
    <property type="term" value="C:cytoplasm"/>
    <property type="evidence" value="ECO:0007669"/>
    <property type="project" value="TreeGrafter"/>
</dbReference>
<dbReference type="PANTHER" id="PTHR30313">
    <property type="entry name" value="DNA PRIMASE"/>
    <property type="match status" value="1"/>
</dbReference>
<proteinExistence type="predicted"/>
<dbReference type="AlphaFoldDB" id="A0A0F9N2H1"/>
<sequence length="267" mass="29985">MNIEQVLPKLTGVKKVGDGYLAFCPSHDDRSNRSLAIREDDGKLLMHCFVGCSFGSIIKEIGIEPDYTKPVEEAIYDYTDETGQVLYQVVRYFPKGFKQRHIKNGEYVWNLNGIKRVLFNLPQVIEAVEDGKMIFFVEGEKDCINLNHYGIIATTCSGGASSNWQPQYSEVLKGATVTIIPDNDNPGKEYAERIGNALYGWAKSLKILHLGSKDITEWLKTHNTDELQTLWDNTNEYIPLGSVTRDEFNELKGHLIYLSNRVGGGGG</sequence>
<dbReference type="Gene3D" id="3.90.580.10">
    <property type="entry name" value="Zinc finger, CHC2-type domain"/>
    <property type="match status" value="1"/>
</dbReference>
<name>A0A0F9N2H1_9ZZZZ</name>
<dbReference type="EMBL" id="LAZR01007784">
    <property type="protein sequence ID" value="KKM82980.1"/>
    <property type="molecule type" value="Genomic_DNA"/>
</dbReference>
<reference evidence="1" key="1">
    <citation type="journal article" date="2015" name="Nature">
        <title>Complex archaea that bridge the gap between prokaryotes and eukaryotes.</title>
        <authorList>
            <person name="Spang A."/>
            <person name="Saw J.H."/>
            <person name="Jorgensen S.L."/>
            <person name="Zaremba-Niedzwiedzka K."/>
            <person name="Martijn J."/>
            <person name="Lind A.E."/>
            <person name="van Eijk R."/>
            <person name="Schleper C."/>
            <person name="Guy L."/>
            <person name="Ettema T.J."/>
        </authorList>
    </citation>
    <scope>NUCLEOTIDE SEQUENCE</scope>
</reference>
<dbReference type="Gene3D" id="3.40.1360.10">
    <property type="match status" value="1"/>
</dbReference>
<evidence type="ECO:0000313" key="1">
    <source>
        <dbReference type="EMBL" id="KKM82980.1"/>
    </source>
</evidence>
<dbReference type="PANTHER" id="PTHR30313:SF2">
    <property type="entry name" value="DNA PRIMASE"/>
    <property type="match status" value="1"/>
</dbReference>
<protein>
    <recommendedName>
        <fullName evidence="2">Zinc finger CHC2-type domain-containing protein</fullName>
    </recommendedName>
</protein>
<dbReference type="GO" id="GO:0008270">
    <property type="term" value="F:zinc ion binding"/>
    <property type="evidence" value="ECO:0007669"/>
    <property type="project" value="InterPro"/>
</dbReference>
<evidence type="ECO:0008006" key="2">
    <source>
        <dbReference type="Google" id="ProtNLM"/>
    </source>
</evidence>
<gene>
    <name evidence="1" type="ORF">LCGC14_1314150</name>
</gene>
<dbReference type="CDD" id="cd01029">
    <property type="entry name" value="TOPRIM_primases"/>
    <property type="match status" value="1"/>
</dbReference>
<dbReference type="InterPro" id="IPR050219">
    <property type="entry name" value="DnaG_primase"/>
</dbReference>
<organism evidence="1">
    <name type="scientific">marine sediment metagenome</name>
    <dbReference type="NCBI Taxonomy" id="412755"/>
    <lineage>
        <taxon>unclassified sequences</taxon>
        <taxon>metagenomes</taxon>
        <taxon>ecological metagenomes</taxon>
    </lineage>
</organism>
<accession>A0A0F9N2H1</accession>
<dbReference type="InterPro" id="IPR036977">
    <property type="entry name" value="DNA_primase_Znf_CHC2"/>
</dbReference>
<comment type="caution">
    <text evidence="1">The sequence shown here is derived from an EMBL/GenBank/DDBJ whole genome shotgun (WGS) entry which is preliminary data.</text>
</comment>
<feature type="non-terminal residue" evidence="1">
    <location>
        <position position="267"/>
    </location>
</feature>
<dbReference type="InterPro" id="IPR034154">
    <property type="entry name" value="TOPRIM_DnaG/twinkle"/>
</dbReference>
<dbReference type="SUPFAM" id="SSF56731">
    <property type="entry name" value="DNA primase core"/>
    <property type="match status" value="1"/>
</dbReference>
<dbReference type="SUPFAM" id="SSF57783">
    <property type="entry name" value="Zinc beta-ribbon"/>
    <property type="match status" value="1"/>
</dbReference>
<dbReference type="GO" id="GO:0006269">
    <property type="term" value="P:DNA replication, synthesis of primer"/>
    <property type="evidence" value="ECO:0007669"/>
    <property type="project" value="TreeGrafter"/>
</dbReference>
<dbReference type="GO" id="GO:0003677">
    <property type="term" value="F:DNA binding"/>
    <property type="evidence" value="ECO:0007669"/>
    <property type="project" value="InterPro"/>
</dbReference>